<name>A0ABV3VX30_9BACI</name>
<dbReference type="Proteomes" id="UP001558534">
    <property type="component" value="Unassembled WGS sequence"/>
</dbReference>
<evidence type="ECO:0000313" key="3">
    <source>
        <dbReference type="Proteomes" id="UP001558534"/>
    </source>
</evidence>
<evidence type="ECO:0000256" key="1">
    <source>
        <dbReference type="SAM" id="Phobius"/>
    </source>
</evidence>
<dbReference type="RefSeq" id="WP_368636327.1">
    <property type="nucleotide sequence ID" value="NZ_JBFRHK010000005.1"/>
</dbReference>
<sequence>MNKWLRGWSIFIFSIGGIVILLIFGAGFSLFNYKASLIPDEKEEEKVISQAEQYIQEKYPTMKYEISHVLYDSDDQYPDFEYAAMILNTETQKTFKVYENKNTKQIEDDITIQEEAKFIEQLRPKVHSYITKKFGEPESISFTPTYHTRGTPTLNIRLNNRKEEVNEEMFQSFIDYLQHELNVEHTYVNFLYDNETEGWSTEF</sequence>
<comment type="caution">
    <text evidence="2">The sequence shown here is derived from an EMBL/GenBank/DDBJ whole genome shotgun (WGS) entry which is preliminary data.</text>
</comment>
<feature type="transmembrane region" description="Helical" evidence="1">
    <location>
        <begin position="7"/>
        <end position="31"/>
    </location>
</feature>
<evidence type="ECO:0008006" key="4">
    <source>
        <dbReference type="Google" id="ProtNLM"/>
    </source>
</evidence>
<organism evidence="2 3">
    <name type="scientific">Lysinibacillus xylanilyticus</name>
    <dbReference type="NCBI Taxonomy" id="582475"/>
    <lineage>
        <taxon>Bacteria</taxon>
        <taxon>Bacillati</taxon>
        <taxon>Bacillota</taxon>
        <taxon>Bacilli</taxon>
        <taxon>Bacillales</taxon>
        <taxon>Bacillaceae</taxon>
        <taxon>Lysinibacillus</taxon>
    </lineage>
</organism>
<gene>
    <name evidence="2" type="ORF">AB1300_09880</name>
</gene>
<dbReference type="EMBL" id="JBFRHK010000005">
    <property type="protein sequence ID" value="MEX3745445.1"/>
    <property type="molecule type" value="Genomic_DNA"/>
</dbReference>
<keyword evidence="1" id="KW-1133">Transmembrane helix</keyword>
<protein>
    <recommendedName>
        <fullName evidence="4">NADH dehydrogenase</fullName>
    </recommendedName>
</protein>
<evidence type="ECO:0000313" key="2">
    <source>
        <dbReference type="EMBL" id="MEX3745445.1"/>
    </source>
</evidence>
<proteinExistence type="predicted"/>
<accession>A0ABV3VX30</accession>
<keyword evidence="1" id="KW-0812">Transmembrane</keyword>
<reference evidence="2 3" key="1">
    <citation type="submission" date="2024-07" db="EMBL/GenBank/DDBJ databases">
        <title>Characterization of a bacterium isolated from hydrolysated instant sea cucumber by whole-genome sequencing and metabolomics.</title>
        <authorList>
            <person name="Luo X."/>
            <person name="Zhang Z."/>
            <person name="Zheng Z."/>
            <person name="Zhang W."/>
            <person name="Ming T."/>
            <person name="Jiao L."/>
            <person name="Su X."/>
            <person name="Kong F."/>
            <person name="Xu J."/>
        </authorList>
    </citation>
    <scope>NUCLEOTIDE SEQUENCE [LARGE SCALE GENOMIC DNA]</scope>
    <source>
        <strain evidence="2 3">XL-2024</strain>
    </source>
</reference>
<keyword evidence="3" id="KW-1185">Reference proteome</keyword>
<keyword evidence="1" id="KW-0472">Membrane</keyword>